<keyword evidence="2" id="KW-1185">Reference proteome</keyword>
<accession>A0ACC2XJ43</accession>
<name>A0ACC2XJ43_9TREE</name>
<comment type="caution">
    <text evidence="1">The sequence shown here is derived from an EMBL/GenBank/DDBJ whole genome shotgun (WGS) entry which is preliminary data.</text>
</comment>
<dbReference type="Proteomes" id="UP001243375">
    <property type="component" value="Unassembled WGS sequence"/>
</dbReference>
<sequence>MGFVQRTPTSYFHGAAYTAAGARRPLTTANLLLRRSSSLLSLTSPEHDEHHRLPELSRTNSVTTCSSEGGSAGMLRTPPHIPFEDFEVLSEEDEQQQEDGDVFFTSSSSSSKAPNSHPPISQESSTTVIHASPPPTLLKRPGLPRRDTPIPSAAASSHPSSSTVAINKPSKSFRTSLSPVPVSIPVPKADAPWSSVATTSTGSGKPQRPTLKRRDTPRPPVSQRPVVAQFTTFTTPTSFISSVVGGGSAPVSEDVRTGTTGRSMNIPNFFSTSLRLSLLRASSSSSLSDGEAVVVQEEDEEEEESDAERSPISISSSCSEESFTSYAHSPTSLPAPIRKYVGRSLRAVKRLRSSGGGGREGERSFSSVLDGKVWVAV</sequence>
<proteinExistence type="predicted"/>
<dbReference type="EMBL" id="JASBWU010000003">
    <property type="protein sequence ID" value="KAJ9123404.1"/>
    <property type="molecule type" value="Genomic_DNA"/>
</dbReference>
<reference evidence="1" key="1">
    <citation type="submission" date="2023-04" db="EMBL/GenBank/DDBJ databases">
        <title>Draft Genome sequencing of Naganishia species isolated from polar environments using Oxford Nanopore Technology.</title>
        <authorList>
            <person name="Leo P."/>
            <person name="Venkateswaran K."/>
        </authorList>
    </citation>
    <scope>NUCLEOTIDE SEQUENCE</scope>
    <source>
        <strain evidence="1">MNA-CCFEE 5425</strain>
    </source>
</reference>
<gene>
    <name evidence="1" type="ORF">QFC22_001606</name>
</gene>
<organism evidence="1 2">
    <name type="scientific">Naganishia vaughanmartiniae</name>
    <dbReference type="NCBI Taxonomy" id="1424756"/>
    <lineage>
        <taxon>Eukaryota</taxon>
        <taxon>Fungi</taxon>
        <taxon>Dikarya</taxon>
        <taxon>Basidiomycota</taxon>
        <taxon>Agaricomycotina</taxon>
        <taxon>Tremellomycetes</taxon>
        <taxon>Filobasidiales</taxon>
        <taxon>Filobasidiaceae</taxon>
        <taxon>Naganishia</taxon>
    </lineage>
</organism>
<evidence type="ECO:0000313" key="1">
    <source>
        <dbReference type="EMBL" id="KAJ9123404.1"/>
    </source>
</evidence>
<evidence type="ECO:0000313" key="2">
    <source>
        <dbReference type="Proteomes" id="UP001243375"/>
    </source>
</evidence>
<protein>
    <submittedName>
        <fullName evidence="1">Uncharacterized protein</fullName>
    </submittedName>
</protein>